<accession>A0A8J8CBU4</accession>
<dbReference type="InterPro" id="IPR046938">
    <property type="entry name" value="DNA_clamp_sf"/>
</dbReference>
<dbReference type="Gene3D" id="3.70.10.10">
    <property type="match status" value="1"/>
</dbReference>
<dbReference type="GO" id="GO:0003677">
    <property type="term" value="F:DNA binding"/>
    <property type="evidence" value="ECO:0007669"/>
    <property type="project" value="UniProtKB-UniRule"/>
</dbReference>
<comment type="subunit">
    <text evidence="4">Homotrimer. The subunits circularize to form a toroid; DNA passes through its center. Replication factor C (RFC) is required to load the toroid on the DNA.</text>
</comment>
<evidence type="ECO:0000259" key="7">
    <source>
        <dbReference type="Pfam" id="PF00705"/>
    </source>
</evidence>
<dbReference type="PANTHER" id="PTHR11352">
    <property type="entry name" value="PROLIFERATING CELL NUCLEAR ANTIGEN"/>
    <property type="match status" value="1"/>
</dbReference>
<keyword evidence="3 4" id="KW-0238">DNA-binding</keyword>
<dbReference type="EMBL" id="JAHEAC010000006">
    <property type="protein sequence ID" value="MBX8643418.1"/>
    <property type="molecule type" value="Genomic_DNA"/>
</dbReference>
<dbReference type="GO" id="GO:0006275">
    <property type="term" value="P:regulation of DNA replication"/>
    <property type="evidence" value="ECO:0007669"/>
    <property type="project" value="UniProtKB-UniRule"/>
</dbReference>
<dbReference type="InterPro" id="IPR022659">
    <property type="entry name" value="Pr_cel_nuc_antig_CS"/>
</dbReference>
<dbReference type="SUPFAM" id="SSF55979">
    <property type="entry name" value="DNA clamp"/>
    <property type="match status" value="2"/>
</dbReference>
<gene>
    <name evidence="4 9" type="primary">pcn</name>
    <name evidence="9" type="ORF">J9259_07880</name>
    <name evidence="10" type="ORF">KIY12_01630</name>
</gene>
<dbReference type="PROSITE" id="PS01251">
    <property type="entry name" value="PCNA_1"/>
    <property type="match status" value="1"/>
</dbReference>
<dbReference type="Proteomes" id="UP000750197">
    <property type="component" value="Unassembled WGS sequence"/>
</dbReference>
<evidence type="ECO:0000259" key="8">
    <source>
        <dbReference type="Pfam" id="PF02747"/>
    </source>
</evidence>
<feature type="domain" description="Proliferating cell nuclear antigen PCNA N-terminal" evidence="7">
    <location>
        <begin position="7"/>
        <end position="101"/>
    </location>
</feature>
<dbReference type="GO" id="GO:0006272">
    <property type="term" value="P:leading strand elongation"/>
    <property type="evidence" value="ECO:0007669"/>
    <property type="project" value="TreeGrafter"/>
</dbReference>
<name>A0A8J8CBU4_9ARCH</name>
<evidence type="ECO:0000256" key="4">
    <source>
        <dbReference type="HAMAP-Rule" id="MF_00317"/>
    </source>
</evidence>
<protein>
    <recommendedName>
        <fullName evidence="4">DNA polymerase sliding clamp</fullName>
    </recommendedName>
    <alternativeName>
        <fullName evidence="4">Proliferating cell nuclear antigen homolog</fullName>
        <shortName evidence="4">PCNA</shortName>
    </alternativeName>
</protein>
<dbReference type="NCBIfam" id="NF002222">
    <property type="entry name" value="PRK01115.1-5"/>
    <property type="match status" value="1"/>
</dbReference>
<dbReference type="CDD" id="cd00577">
    <property type="entry name" value="PCNA"/>
    <property type="match status" value="1"/>
</dbReference>
<keyword evidence="2 4" id="KW-0235">DNA replication</keyword>
<proteinExistence type="inferred from homology"/>
<dbReference type="HAMAP" id="MF_00317">
    <property type="entry name" value="DNApol_clamp_arch"/>
    <property type="match status" value="1"/>
</dbReference>
<evidence type="ECO:0000256" key="3">
    <source>
        <dbReference type="ARBA" id="ARBA00023125"/>
    </source>
</evidence>
<comment type="function">
    <text evidence="6">Sliding clamp subunit. Responsible for tethering the catalytic subunit of DNA polymerase to DNA during high-speed replication.</text>
</comment>
<reference evidence="9" key="1">
    <citation type="submission" date="2021-04" db="EMBL/GenBank/DDBJ databases">
        <title>Genomic insights into ecological role and evolution of a novel Thermoplasmata order Candidatus Sysuiplasmatales.</title>
        <authorList>
            <person name="Yuan Y."/>
        </authorList>
    </citation>
    <scope>NUCLEOTIDE SEQUENCE</scope>
    <source>
        <strain evidence="10">TUT19-bin139</strain>
        <strain evidence="9">YP2-bin.285</strain>
    </source>
</reference>
<evidence type="ECO:0000313" key="9">
    <source>
        <dbReference type="EMBL" id="MBX8632414.1"/>
    </source>
</evidence>
<dbReference type="PANTHER" id="PTHR11352:SF0">
    <property type="entry name" value="PROLIFERATING CELL NUCLEAR ANTIGEN"/>
    <property type="match status" value="1"/>
</dbReference>
<comment type="caution">
    <text evidence="9">The sequence shown here is derived from an EMBL/GenBank/DDBJ whole genome shotgun (WGS) entry which is preliminary data.</text>
</comment>
<evidence type="ECO:0000256" key="2">
    <source>
        <dbReference type="ARBA" id="ARBA00022705"/>
    </source>
</evidence>
<evidence type="ECO:0000256" key="5">
    <source>
        <dbReference type="RuleBase" id="RU003671"/>
    </source>
</evidence>
<feature type="domain" description="Proliferating cell nuclear antigen PCNA C-terminal" evidence="8">
    <location>
        <begin position="120"/>
        <end position="240"/>
    </location>
</feature>
<comment type="function">
    <text evidence="4">Sliding clamp subunit that acts as a moving platform for DNA processing. Responsible for tethering the catalytic subunit of DNA polymerase and other proteins to DNA during high-speed replication.</text>
</comment>
<dbReference type="InterPro" id="IPR000730">
    <property type="entry name" value="Pr_cel_nuc_antig"/>
</dbReference>
<organism evidence="9 11">
    <name type="scientific">Candidatus Sysuiplasma superficiale</name>
    <dbReference type="NCBI Taxonomy" id="2823368"/>
    <lineage>
        <taxon>Archaea</taxon>
        <taxon>Methanobacteriati</taxon>
        <taxon>Thermoplasmatota</taxon>
        <taxon>Thermoplasmata</taxon>
        <taxon>Candidatus Sysuiplasmatales</taxon>
        <taxon>Candidatus Sysuiplasmataceae</taxon>
        <taxon>Candidatus Sysuiplasma</taxon>
    </lineage>
</organism>
<evidence type="ECO:0000256" key="6">
    <source>
        <dbReference type="RuleBase" id="RU003673"/>
    </source>
</evidence>
<dbReference type="NCBIfam" id="TIGR00590">
    <property type="entry name" value="pcna"/>
    <property type="match status" value="1"/>
</dbReference>
<evidence type="ECO:0000256" key="1">
    <source>
        <dbReference type="ARBA" id="ARBA00010462"/>
    </source>
</evidence>
<dbReference type="EMBL" id="JAGVSJ010000025">
    <property type="protein sequence ID" value="MBX8632414.1"/>
    <property type="molecule type" value="Genomic_DNA"/>
</dbReference>
<dbReference type="PRINTS" id="PR00339">
    <property type="entry name" value="PCNACYCLIN"/>
</dbReference>
<sequence length="244" mass="27041">MFKSSAKAEVLKQIVDVVSTLVDEAKFNIDSEGISLKAVDPAHVAMVELSLRKEAFEEFEGDETELGIDLEKLREILKLAHTGDIVRLEHNEDKNQLIVKIGNVTRRMSLVDTAGISDPKVPNIDLPTTMRLKAEELNYGIRASESVSDHIALVADQDYFEMSSEGDSDSVDFRLPKDKLISLESKGKVRSLFPLDYFSNMSKAIASGNEVSINLGNNYPVKLEFDIADGNGHVKYLLAPRVES</sequence>
<dbReference type="Pfam" id="PF02747">
    <property type="entry name" value="PCNA_C"/>
    <property type="match status" value="1"/>
</dbReference>
<dbReference type="InterPro" id="IPR022649">
    <property type="entry name" value="Pr_cel_nuc_antig_C"/>
</dbReference>
<dbReference type="GO" id="GO:0030337">
    <property type="term" value="F:DNA polymerase processivity factor activity"/>
    <property type="evidence" value="ECO:0007669"/>
    <property type="project" value="UniProtKB-UniRule"/>
</dbReference>
<comment type="similarity">
    <text evidence="1 4 5">Belongs to the PCNA family.</text>
</comment>
<dbReference type="Pfam" id="PF00705">
    <property type="entry name" value="PCNA_N"/>
    <property type="match status" value="1"/>
</dbReference>
<evidence type="ECO:0000313" key="10">
    <source>
        <dbReference type="EMBL" id="MBX8643418.1"/>
    </source>
</evidence>
<evidence type="ECO:0000313" key="11">
    <source>
        <dbReference type="Proteomes" id="UP000716004"/>
    </source>
</evidence>
<dbReference type="InterPro" id="IPR022648">
    <property type="entry name" value="Pr_cel_nuc_antig_N"/>
</dbReference>
<dbReference type="Proteomes" id="UP000716004">
    <property type="component" value="Unassembled WGS sequence"/>
</dbReference>
<dbReference type="AlphaFoldDB" id="A0A8J8CBU4"/>